<dbReference type="EMBL" id="RIBY02001956">
    <property type="protein sequence ID" value="KAH9826802.1"/>
    <property type="molecule type" value="Genomic_DNA"/>
</dbReference>
<proteinExistence type="predicted"/>
<reference evidence="1 2" key="1">
    <citation type="journal article" date="2018" name="IMA Fungus">
        <title>IMA Genome-F 10: Nine draft genome sequences of Claviceps purpurea s.lat., including C. arundinis, C. humidiphila, and C. cf. spartinae, pseudomolecules for the pitch canker pathogen Fusarium circinatum, draft genome of Davidsoniella eucalypti, Grosmannia galeiformis, Quambalaria eucalypti, and Teratosphaeria destructans.</title>
        <authorList>
            <person name="Wingfield B.D."/>
            <person name="Liu M."/>
            <person name="Nguyen H.D."/>
            <person name="Lane F.A."/>
            <person name="Morgan S.W."/>
            <person name="De Vos L."/>
            <person name="Wilken P.M."/>
            <person name="Duong T.A."/>
            <person name="Aylward J."/>
            <person name="Coetzee M.P."/>
            <person name="Dadej K."/>
            <person name="De Beer Z.W."/>
            <person name="Findlay W."/>
            <person name="Havenga M."/>
            <person name="Kolarik M."/>
            <person name="Menzies J.G."/>
            <person name="Naidoo K."/>
            <person name="Pochopski O."/>
            <person name="Shoukouhi P."/>
            <person name="Santana Q.C."/>
            <person name="Seifert K.A."/>
            <person name="Soal N."/>
            <person name="Steenkamp E.T."/>
            <person name="Tatham C.T."/>
            <person name="van der Nest M.A."/>
            <person name="Wingfield M.J."/>
        </authorList>
    </citation>
    <scope>NUCLEOTIDE SEQUENCE [LARGE SCALE GENOMIC DNA]</scope>
    <source>
        <strain evidence="1">CMW44962</strain>
    </source>
</reference>
<protein>
    <submittedName>
        <fullName evidence="1">Uncharacterized protein</fullName>
    </submittedName>
</protein>
<evidence type="ECO:0000313" key="2">
    <source>
        <dbReference type="Proteomes" id="UP001138500"/>
    </source>
</evidence>
<comment type="caution">
    <text evidence="1">The sequence shown here is derived from an EMBL/GenBank/DDBJ whole genome shotgun (WGS) entry which is preliminary data.</text>
</comment>
<gene>
    <name evidence="1" type="ORF">Tdes44962_MAKER03347</name>
</gene>
<accession>A0A9W7SQH6</accession>
<dbReference type="AlphaFoldDB" id="A0A9W7SQH6"/>
<name>A0A9W7SQH6_9PEZI</name>
<evidence type="ECO:0000313" key="1">
    <source>
        <dbReference type="EMBL" id="KAH9826802.1"/>
    </source>
</evidence>
<sequence>MTKPDDTLVKNKQPPDTQQFYFEFHYTDEFVNVGDLWLWDAIWQRGFNDGDRAGLETDKTYKVHGAISRCVSHWASDDVPDLEVNLKLSGQWGTINGISGSDVRNQIISSLWDLVVKIQDEHDTLFKDCRPCGVAKDGCFPHGNAACGLGSPDGLCVCEVGGKKTNNMCMDHVKLMRIPSAMELRLYNMDGSLRADGIRVMSHSEYLPPPGSGYRSCGKLGAVAEVLLNFLPVFGKQFGDTVKVLCRGEFGNWDR</sequence>
<dbReference type="Proteomes" id="UP001138500">
    <property type="component" value="Unassembled WGS sequence"/>
</dbReference>
<keyword evidence="2" id="KW-1185">Reference proteome</keyword>
<reference evidence="1 2" key="2">
    <citation type="journal article" date="2021" name="Curr. Genet.">
        <title>Genetic response to nitrogen starvation in the aggressive Eucalyptus foliar pathogen Teratosphaeria destructans.</title>
        <authorList>
            <person name="Havenga M."/>
            <person name="Wingfield B.D."/>
            <person name="Wingfield M.J."/>
            <person name="Dreyer L.L."/>
            <person name="Roets F."/>
            <person name="Aylward J."/>
        </authorList>
    </citation>
    <scope>NUCLEOTIDE SEQUENCE [LARGE SCALE GENOMIC DNA]</scope>
    <source>
        <strain evidence="1">CMW44962</strain>
    </source>
</reference>
<organism evidence="1 2">
    <name type="scientific">Teratosphaeria destructans</name>
    <dbReference type="NCBI Taxonomy" id="418781"/>
    <lineage>
        <taxon>Eukaryota</taxon>
        <taxon>Fungi</taxon>
        <taxon>Dikarya</taxon>
        <taxon>Ascomycota</taxon>
        <taxon>Pezizomycotina</taxon>
        <taxon>Dothideomycetes</taxon>
        <taxon>Dothideomycetidae</taxon>
        <taxon>Mycosphaerellales</taxon>
        <taxon>Teratosphaeriaceae</taxon>
        <taxon>Teratosphaeria</taxon>
    </lineage>
</organism>
<dbReference type="OrthoDB" id="3908196at2759"/>